<keyword evidence="5" id="KW-1185">Reference proteome</keyword>
<reference evidence="5" key="1">
    <citation type="journal article" date="2019" name="Int. J. Syst. Evol. Microbiol.">
        <title>The Global Catalogue of Microorganisms (GCM) 10K type strain sequencing project: providing services to taxonomists for standard genome sequencing and annotation.</title>
        <authorList>
            <consortium name="The Broad Institute Genomics Platform"/>
            <consortium name="The Broad Institute Genome Sequencing Center for Infectious Disease"/>
            <person name="Wu L."/>
            <person name="Ma J."/>
        </authorList>
    </citation>
    <scope>NUCLEOTIDE SEQUENCE [LARGE SCALE GENOMIC DNA]</scope>
    <source>
        <strain evidence="5">JCM 17986</strain>
    </source>
</reference>
<keyword evidence="1" id="KW-0479">Metal-binding</keyword>
<evidence type="ECO:0000256" key="2">
    <source>
        <dbReference type="ARBA" id="ARBA00022801"/>
    </source>
</evidence>
<organism evidence="4 5">
    <name type="scientific">Yinghuangia aomiensis</name>
    <dbReference type="NCBI Taxonomy" id="676205"/>
    <lineage>
        <taxon>Bacteria</taxon>
        <taxon>Bacillati</taxon>
        <taxon>Actinomycetota</taxon>
        <taxon>Actinomycetes</taxon>
        <taxon>Kitasatosporales</taxon>
        <taxon>Streptomycetaceae</taxon>
        <taxon>Yinghuangia</taxon>
    </lineage>
</organism>
<dbReference type="InterPro" id="IPR000917">
    <property type="entry name" value="Sulfatase_N"/>
</dbReference>
<evidence type="ECO:0000256" key="1">
    <source>
        <dbReference type="ARBA" id="ARBA00022723"/>
    </source>
</evidence>
<dbReference type="Proteomes" id="UP001500466">
    <property type="component" value="Unassembled WGS sequence"/>
</dbReference>
<gene>
    <name evidence="4" type="ORF">GCM10023205_68480</name>
</gene>
<dbReference type="EMBL" id="BAABHS010000034">
    <property type="protein sequence ID" value="GAA4987893.1"/>
    <property type="molecule type" value="Genomic_DNA"/>
</dbReference>
<dbReference type="CDD" id="cd16148">
    <property type="entry name" value="sulfatase_like"/>
    <property type="match status" value="1"/>
</dbReference>
<comment type="caution">
    <text evidence="4">The sequence shown here is derived from an EMBL/GenBank/DDBJ whole genome shotgun (WGS) entry which is preliminary data.</text>
</comment>
<dbReference type="InterPro" id="IPR017850">
    <property type="entry name" value="Alkaline_phosphatase_core_sf"/>
</dbReference>
<dbReference type="Pfam" id="PF00884">
    <property type="entry name" value="Sulfatase"/>
    <property type="match status" value="1"/>
</dbReference>
<dbReference type="PANTHER" id="PTHR45953">
    <property type="entry name" value="IDURONATE 2-SULFATASE"/>
    <property type="match status" value="1"/>
</dbReference>
<dbReference type="PANTHER" id="PTHR45953:SF1">
    <property type="entry name" value="IDURONATE 2-SULFATASE"/>
    <property type="match status" value="1"/>
</dbReference>
<accession>A0ABP9I584</accession>
<proteinExistence type="predicted"/>
<feature type="domain" description="Sulfatase N-terminal" evidence="3">
    <location>
        <begin position="4"/>
        <end position="332"/>
    </location>
</feature>
<name>A0ABP9I584_9ACTN</name>
<protein>
    <submittedName>
        <fullName evidence="4">Sulfatase</fullName>
    </submittedName>
</protein>
<evidence type="ECO:0000313" key="4">
    <source>
        <dbReference type="EMBL" id="GAA4987893.1"/>
    </source>
</evidence>
<dbReference type="Gene3D" id="3.40.720.10">
    <property type="entry name" value="Alkaline Phosphatase, subunit A"/>
    <property type="match status" value="1"/>
</dbReference>
<keyword evidence="2" id="KW-0378">Hydrolase</keyword>
<sequence>MKAVMVMFDSLNRRYLPPYGAAEWIHAPNFARLAERTVTFDNCYAGSMPCMPARREMHTGRYNFLHRGWGPLEPFDDSCPQMLSDAGVYTHLTTDHQHYWEDGGATYHNRYRTYEFFRGQEGDLWKGHVADPEVPESLTRQRANNWRQDWVNRLYMTREEDQPQTKTFDAGLEFIATNRDEDDWFVQIETFDPHEPFFSQQHYKDLYKHAYDGPHFDWPDYSVVQETPEQVEHLRAEYAALLSMCDRNLGRVLDAMDEHGLWDDTMLIVCTDHGYLLGEHGWWGKAVMPWYDETIHTPLFVWDPRSRKQGEHRRSLVQTIDIAPTLLEYFGVERTPDMLGQPLRATVADDTPVREAGIFGTFGGHVSVTDGRYVYMRACAHRTNEPLFEYTLMPTTMRAMFPVDQLRGAALVPGDTFTFTKGVPVLRTAGFALSPAKYGTLLFDLATDPGQETPLLDDQLELHMATLLVDVMRTADAPVEQYERLGLPADGPVTAAHLLARTQHAELVAAAARGPIAPDDYPSGPRSVHTPVRDLVADPAAEAVLRAAGFGRLLDGGIIRMMGHSSVFEIAAMSGGAITADGLRDIADALAATSDSSS</sequence>
<evidence type="ECO:0000259" key="3">
    <source>
        <dbReference type="Pfam" id="PF00884"/>
    </source>
</evidence>
<dbReference type="SUPFAM" id="SSF53649">
    <property type="entry name" value="Alkaline phosphatase-like"/>
    <property type="match status" value="1"/>
</dbReference>
<evidence type="ECO:0000313" key="5">
    <source>
        <dbReference type="Proteomes" id="UP001500466"/>
    </source>
</evidence>